<name>Q69MQ5_ORYSJ</name>
<reference evidence="3" key="1">
    <citation type="journal article" date="2005" name="Nature">
        <title>The map-based sequence of the rice genome.</title>
        <authorList>
            <consortium name="International rice genome sequencing project (IRGSP)"/>
            <person name="Matsumoto T."/>
            <person name="Wu J."/>
            <person name="Kanamori H."/>
            <person name="Katayose Y."/>
            <person name="Fujisawa M."/>
            <person name="Namiki N."/>
            <person name="Mizuno H."/>
            <person name="Yamamoto K."/>
            <person name="Antonio B.A."/>
            <person name="Baba T."/>
            <person name="Sakata K."/>
            <person name="Nagamura Y."/>
            <person name="Aoki H."/>
            <person name="Arikawa K."/>
            <person name="Arita K."/>
            <person name="Bito T."/>
            <person name="Chiden Y."/>
            <person name="Fujitsuka N."/>
            <person name="Fukunaka R."/>
            <person name="Hamada M."/>
            <person name="Harada C."/>
            <person name="Hayashi A."/>
            <person name="Hijishita S."/>
            <person name="Honda M."/>
            <person name="Hosokawa S."/>
            <person name="Ichikawa Y."/>
            <person name="Idonuma A."/>
            <person name="Iijima M."/>
            <person name="Ikeda M."/>
            <person name="Ikeno M."/>
            <person name="Ito K."/>
            <person name="Ito S."/>
            <person name="Ito T."/>
            <person name="Ito Y."/>
            <person name="Ito Y."/>
            <person name="Iwabuchi A."/>
            <person name="Kamiya K."/>
            <person name="Karasawa W."/>
            <person name="Kurita K."/>
            <person name="Katagiri S."/>
            <person name="Kikuta A."/>
            <person name="Kobayashi H."/>
            <person name="Kobayashi N."/>
            <person name="Machita K."/>
            <person name="Maehara T."/>
            <person name="Masukawa M."/>
            <person name="Mizubayashi T."/>
            <person name="Mukai Y."/>
            <person name="Nagasaki H."/>
            <person name="Nagata Y."/>
            <person name="Naito S."/>
            <person name="Nakashima M."/>
            <person name="Nakama Y."/>
            <person name="Nakamichi Y."/>
            <person name="Nakamura M."/>
            <person name="Meguro A."/>
            <person name="Negishi M."/>
            <person name="Ohta I."/>
            <person name="Ohta T."/>
            <person name="Okamoto M."/>
            <person name="Ono N."/>
            <person name="Saji S."/>
            <person name="Sakaguchi M."/>
            <person name="Sakai K."/>
            <person name="Shibata M."/>
            <person name="Shimokawa T."/>
            <person name="Song J."/>
            <person name="Takazaki Y."/>
            <person name="Terasawa K."/>
            <person name="Tsugane M."/>
            <person name="Tsuji K."/>
            <person name="Ueda S."/>
            <person name="Waki K."/>
            <person name="Yamagata H."/>
            <person name="Yamamoto M."/>
            <person name="Yamamoto S."/>
            <person name="Yamane H."/>
            <person name="Yoshiki S."/>
            <person name="Yoshihara R."/>
            <person name="Yukawa K."/>
            <person name="Zhong H."/>
            <person name="Yano M."/>
            <person name="Yuan Q."/>
            <person name="Ouyang S."/>
            <person name="Liu J."/>
            <person name="Jones K.M."/>
            <person name="Gansberger K."/>
            <person name="Moffat K."/>
            <person name="Hill J."/>
            <person name="Bera J."/>
            <person name="Fadrosh D."/>
            <person name="Jin S."/>
            <person name="Johri S."/>
            <person name="Kim M."/>
            <person name="Overton L."/>
            <person name="Reardon M."/>
            <person name="Tsitrin T."/>
            <person name="Vuong H."/>
            <person name="Weaver B."/>
            <person name="Ciecko A."/>
            <person name="Tallon L."/>
            <person name="Jackson J."/>
            <person name="Pai G."/>
            <person name="Aken S.V."/>
            <person name="Utterback T."/>
            <person name="Reidmuller S."/>
            <person name="Feldblyum T."/>
            <person name="Hsiao J."/>
            <person name="Zismann V."/>
            <person name="Iobst S."/>
            <person name="de Vazeille A.R."/>
            <person name="Buell C.R."/>
            <person name="Ying K."/>
            <person name="Li Y."/>
            <person name="Lu T."/>
            <person name="Huang Y."/>
            <person name="Zhao Q."/>
            <person name="Feng Q."/>
            <person name="Zhang L."/>
            <person name="Zhu J."/>
            <person name="Weng Q."/>
            <person name="Mu J."/>
            <person name="Lu Y."/>
            <person name="Fan D."/>
            <person name="Liu Y."/>
            <person name="Guan J."/>
            <person name="Zhang Y."/>
            <person name="Yu S."/>
            <person name="Liu X."/>
            <person name="Zhang Y."/>
            <person name="Hong G."/>
            <person name="Han B."/>
            <person name="Choisne N."/>
            <person name="Demange N."/>
            <person name="Orjeda G."/>
            <person name="Samain S."/>
            <person name="Cattolico L."/>
            <person name="Pelletier E."/>
            <person name="Couloux A."/>
            <person name="Segurens B."/>
            <person name="Wincker P."/>
            <person name="D'Hont A."/>
            <person name="Scarpelli C."/>
            <person name="Weissenbach J."/>
            <person name="Salanoubat M."/>
            <person name="Quetier F."/>
            <person name="Yu Y."/>
            <person name="Kim H.R."/>
            <person name="Rambo T."/>
            <person name="Currie J."/>
            <person name="Collura K."/>
            <person name="Luo M."/>
            <person name="Yang T."/>
            <person name="Ammiraju J.S.S."/>
            <person name="Engler F."/>
            <person name="Soderlund C."/>
            <person name="Wing R.A."/>
            <person name="Palmer L.E."/>
            <person name="de la Bastide M."/>
            <person name="Spiegel L."/>
            <person name="Nascimento L."/>
            <person name="Zutavern T."/>
            <person name="O'Shaughnessy A."/>
            <person name="Dike S."/>
            <person name="Dedhia N."/>
            <person name="Preston R."/>
            <person name="Balija V."/>
            <person name="McCombie W.R."/>
            <person name="Chow T."/>
            <person name="Chen H."/>
            <person name="Chung M."/>
            <person name="Chen C."/>
            <person name="Shaw J."/>
            <person name="Wu H."/>
            <person name="Hsiao K."/>
            <person name="Chao Y."/>
            <person name="Chu M."/>
            <person name="Cheng C."/>
            <person name="Hour A."/>
            <person name="Lee P."/>
            <person name="Lin S."/>
            <person name="Lin Y."/>
            <person name="Liou J."/>
            <person name="Liu S."/>
            <person name="Hsing Y."/>
            <person name="Raghuvanshi S."/>
            <person name="Mohanty A."/>
            <person name="Bharti A.K."/>
            <person name="Gaur A."/>
            <person name="Gupta V."/>
            <person name="Kumar D."/>
            <person name="Ravi V."/>
            <person name="Vij S."/>
            <person name="Kapur A."/>
            <person name="Khurana P."/>
            <person name="Khurana P."/>
            <person name="Khurana J.P."/>
            <person name="Tyagi A.K."/>
            <person name="Gaikwad K."/>
            <person name="Singh A."/>
            <person name="Dalal V."/>
            <person name="Srivastava S."/>
            <person name="Dixit A."/>
            <person name="Pal A.K."/>
            <person name="Ghazi I.A."/>
            <person name="Yadav M."/>
            <person name="Pandit A."/>
            <person name="Bhargava A."/>
            <person name="Sureshbabu K."/>
            <person name="Batra K."/>
            <person name="Sharma T.R."/>
            <person name="Mohapatra T."/>
            <person name="Singh N.K."/>
            <person name="Messing J."/>
            <person name="Nelson A.B."/>
            <person name="Fuks G."/>
            <person name="Kavchok S."/>
            <person name="Keizer G."/>
            <person name="Linton E."/>
            <person name="Llaca V."/>
            <person name="Song R."/>
            <person name="Tanyolac B."/>
            <person name="Young S."/>
            <person name="Ho-Il K."/>
            <person name="Hahn J.H."/>
            <person name="Sangsakoo G."/>
            <person name="Vanavichit A."/>
            <person name="de Mattos Luiz.A.T."/>
            <person name="Zimmer P.D."/>
            <person name="Malone G."/>
            <person name="Dellagostin O."/>
            <person name="de Oliveira A.C."/>
            <person name="Bevan M."/>
            <person name="Bancroft I."/>
            <person name="Minx P."/>
            <person name="Cordum H."/>
            <person name="Wilson R."/>
            <person name="Cheng Z."/>
            <person name="Jin W."/>
            <person name="Jiang J."/>
            <person name="Leong S.A."/>
            <person name="Iwama H."/>
            <person name="Gojobori T."/>
            <person name="Itoh T."/>
            <person name="Niimura Y."/>
            <person name="Fujii Y."/>
            <person name="Habara T."/>
            <person name="Sakai H."/>
            <person name="Sato Y."/>
            <person name="Wilson G."/>
            <person name="Kumar K."/>
            <person name="McCouch S."/>
            <person name="Juretic N."/>
            <person name="Hoen D."/>
            <person name="Wright S."/>
            <person name="Bruskiewich R."/>
            <person name="Bureau T."/>
            <person name="Miyao A."/>
            <person name="Hirochika H."/>
            <person name="Nishikawa T."/>
            <person name="Kadowaki K."/>
            <person name="Sugiura M."/>
            <person name="Burr B."/>
            <person name="Sasaki T."/>
        </authorList>
    </citation>
    <scope>NUCLEOTIDE SEQUENCE [LARGE SCALE GENOMIC DNA]</scope>
    <source>
        <strain evidence="3">cv. Nipponbare</strain>
    </source>
</reference>
<feature type="compositionally biased region" description="Gly residues" evidence="1">
    <location>
        <begin position="42"/>
        <end position="56"/>
    </location>
</feature>
<reference evidence="3" key="2">
    <citation type="journal article" date="2008" name="Nucleic Acids Res.">
        <title>The rice annotation project database (RAP-DB): 2008 update.</title>
        <authorList>
            <consortium name="The rice annotation project (RAP)"/>
        </authorList>
    </citation>
    <scope>GENOME REANNOTATION</scope>
    <source>
        <strain evidence="3">cv. Nipponbare</strain>
    </source>
</reference>
<accession>Q69MQ5</accession>
<organism evidence="2 3">
    <name type="scientific">Oryza sativa subsp. japonica</name>
    <name type="common">Rice</name>
    <dbReference type="NCBI Taxonomy" id="39947"/>
    <lineage>
        <taxon>Eukaryota</taxon>
        <taxon>Viridiplantae</taxon>
        <taxon>Streptophyta</taxon>
        <taxon>Embryophyta</taxon>
        <taxon>Tracheophyta</taxon>
        <taxon>Spermatophyta</taxon>
        <taxon>Magnoliopsida</taxon>
        <taxon>Liliopsida</taxon>
        <taxon>Poales</taxon>
        <taxon>Poaceae</taxon>
        <taxon>BOP clade</taxon>
        <taxon>Oryzoideae</taxon>
        <taxon>Oryzeae</taxon>
        <taxon>Oryzinae</taxon>
        <taxon>Oryza</taxon>
        <taxon>Oryza sativa</taxon>
    </lineage>
</organism>
<proteinExistence type="predicted"/>
<evidence type="ECO:0000256" key="1">
    <source>
        <dbReference type="SAM" id="MobiDB-lite"/>
    </source>
</evidence>
<evidence type="ECO:0000313" key="3">
    <source>
        <dbReference type="Proteomes" id="UP000000763"/>
    </source>
</evidence>
<feature type="compositionally biased region" description="Basic residues" evidence="1">
    <location>
        <begin position="127"/>
        <end position="152"/>
    </location>
</feature>
<feature type="region of interest" description="Disordered" evidence="1">
    <location>
        <begin position="1"/>
        <end position="59"/>
    </location>
</feature>
<protein>
    <submittedName>
        <fullName evidence="2">Uncharacterized protein</fullName>
    </submittedName>
</protein>
<dbReference type="AlphaFoldDB" id="Q69MQ5"/>
<dbReference type="Proteomes" id="UP000000763">
    <property type="component" value="Chromosome 8"/>
</dbReference>
<sequence length="152" mass="15717">MTRVRFKGVGASPGFKESVSGVGLDGGAPRTAGDERRPPGADGNGGEAMPGGGGARGSVHVRLGRSRLAIAQARGEEEWGGRTEATASGDRREGCPTAQAGSPRSRAGEGEGERATGVLFGSVRTPASRHTRRRRKARTAAARRRWHCSGGD</sequence>
<gene>
    <name evidence="2" type="primary">P0470H09.14</name>
</gene>
<evidence type="ECO:0000313" key="2">
    <source>
        <dbReference type="EMBL" id="BAD33860.1"/>
    </source>
</evidence>
<dbReference type="EMBL" id="AP005741">
    <property type="protein sequence ID" value="BAD33860.1"/>
    <property type="molecule type" value="Genomic_DNA"/>
</dbReference>
<feature type="region of interest" description="Disordered" evidence="1">
    <location>
        <begin position="72"/>
        <end position="152"/>
    </location>
</feature>